<comment type="caution">
    <text evidence="8">The sequence shown here is derived from an EMBL/GenBank/DDBJ whole genome shotgun (WGS) entry which is preliminary data.</text>
</comment>
<dbReference type="InterPro" id="IPR012944">
    <property type="entry name" value="SusD_RagB_dom"/>
</dbReference>
<evidence type="ECO:0000313" key="9">
    <source>
        <dbReference type="Proteomes" id="UP001549749"/>
    </source>
</evidence>
<dbReference type="Pfam" id="PF14322">
    <property type="entry name" value="SusD-like_3"/>
    <property type="match status" value="1"/>
</dbReference>
<evidence type="ECO:0000259" key="6">
    <source>
        <dbReference type="Pfam" id="PF07980"/>
    </source>
</evidence>
<proteinExistence type="inferred from homology"/>
<gene>
    <name evidence="8" type="ORF">ABR189_27170</name>
</gene>
<feature type="domain" description="SusD-like N-terminal" evidence="7">
    <location>
        <begin position="22"/>
        <end position="229"/>
    </location>
</feature>
<comment type="subcellular location">
    <subcellularLocation>
        <location evidence="1">Cell outer membrane</location>
    </subcellularLocation>
</comment>
<dbReference type="Proteomes" id="UP001549749">
    <property type="component" value="Unassembled WGS sequence"/>
</dbReference>
<dbReference type="Pfam" id="PF07980">
    <property type="entry name" value="SusD_RagB"/>
    <property type="match status" value="1"/>
</dbReference>
<keyword evidence="9" id="KW-1185">Reference proteome</keyword>
<evidence type="ECO:0000259" key="7">
    <source>
        <dbReference type="Pfam" id="PF14322"/>
    </source>
</evidence>
<accession>A0ABV2TDI8</accession>
<evidence type="ECO:0000256" key="4">
    <source>
        <dbReference type="ARBA" id="ARBA00023136"/>
    </source>
</evidence>
<dbReference type="Gene3D" id="1.25.40.390">
    <property type="match status" value="1"/>
</dbReference>
<dbReference type="EMBL" id="JBEXAC010000003">
    <property type="protein sequence ID" value="MET7001093.1"/>
    <property type="molecule type" value="Genomic_DNA"/>
</dbReference>
<evidence type="ECO:0000256" key="1">
    <source>
        <dbReference type="ARBA" id="ARBA00004442"/>
    </source>
</evidence>
<dbReference type="RefSeq" id="WP_354663666.1">
    <property type="nucleotide sequence ID" value="NZ_JBEXAC010000003.1"/>
</dbReference>
<dbReference type="SUPFAM" id="SSF48452">
    <property type="entry name" value="TPR-like"/>
    <property type="match status" value="1"/>
</dbReference>
<protein>
    <submittedName>
        <fullName evidence="8">RagB/SusD family nutrient uptake outer membrane protein</fullName>
    </submittedName>
</protein>
<evidence type="ECO:0000256" key="3">
    <source>
        <dbReference type="ARBA" id="ARBA00022729"/>
    </source>
</evidence>
<keyword evidence="3" id="KW-0732">Signal</keyword>
<evidence type="ECO:0000256" key="2">
    <source>
        <dbReference type="ARBA" id="ARBA00006275"/>
    </source>
</evidence>
<evidence type="ECO:0000256" key="5">
    <source>
        <dbReference type="ARBA" id="ARBA00023237"/>
    </source>
</evidence>
<organism evidence="8 9">
    <name type="scientific">Chitinophaga defluvii</name>
    <dbReference type="NCBI Taxonomy" id="3163343"/>
    <lineage>
        <taxon>Bacteria</taxon>
        <taxon>Pseudomonadati</taxon>
        <taxon>Bacteroidota</taxon>
        <taxon>Chitinophagia</taxon>
        <taxon>Chitinophagales</taxon>
        <taxon>Chitinophagaceae</taxon>
        <taxon>Chitinophaga</taxon>
    </lineage>
</organism>
<keyword evidence="4" id="KW-0472">Membrane</keyword>
<feature type="domain" description="RagB/SusD" evidence="6">
    <location>
        <begin position="352"/>
        <end position="423"/>
    </location>
</feature>
<dbReference type="InterPro" id="IPR033985">
    <property type="entry name" value="SusD-like_N"/>
</dbReference>
<reference evidence="8 9" key="1">
    <citation type="submission" date="2024-06" db="EMBL/GenBank/DDBJ databases">
        <title>Chitinophaga defluvii sp. nov., isolated from municipal sewage.</title>
        <authorList>
            <person name="Zhang L."/>
        </authorList>
    </citation>
    <scope>NUCLEOTIDE SEQUENCE [LARGE SCALE GENOMIC DNA]</scope>
    <source>
        <strain evidence="8 9">H8</strain>
    </source>
</reference>
<sequence>MKKTFFITTVLAGIICFTSCKKYLDLKPKGYVIPQTTEDFDRILNNPTMARNIANHLDMLTDDYFVKGSGKAAMEQDNSSESRIYLWKAEIYTTPDDMKYNAFWNLLYNNAYQYNAIINGIKTATGGTPAKKKVIMAKAKLGRALTFWYLVNLYTQPYQTQTAATDPGVPLITSNDIAAPLPGRGTVKETYDFILKDLQEAIPDLPVSVQDPYQLSKAAGYSALARTYLMMGDYANAGKAANDALSFNNNLIDYNTEYEETDGQVFPKEDGKYADMLKDPENIFVQHYSYTRGMAYQYVSKEAVNLFDAADLRHIYLTLEIETDPVTNKPDSNYLFMGAMSFNYNISFTSPEMLLIRAECNARQGKVADAMDDINRLRQHRIKTTAYKTLTAADKKAATRLVLEERRRELLFRGSRWFDMRRLNSDPDFGFTARHYFQDGTSIALAPGSKRYTLFLPISALTANIVQNPE</sequence>
<evidence type="ECO:0000313" key="8">
    <source>
        <dbReference type="EMBL" id="MET7001093.1"/>
    </source>
</evidence>
<dbReference type="InterPro" id="IPR011990">
    <property type="entry name" value="TPR-like_helical_dom_sf"/>
</dbReference>
<name>A0ABV2TDI8_9BACT</name>
<comment type="similarity">
    <text evidence="2">Belongs to the SusD family.</text>
</comment>
<keyword evidence="5" id="KW-0998">Cell outer membrane</keyword>